<keyword evidence="1" id="KW-0812">Transmembrane</keyword>
<name>A0A8T0DY49_ARGBR</name>
<organism evidence="3 4">
    <name type="scientific">Argiope bruennichi</name>
    <name type="common">Wasp spider</name>
    <name type="synonym">Aranea bruennichi</name>
    <dbReference type="NCBI Taxonomy" id="94029"/>
    <lineage>
        <taxon>Eukaryota</taxon>
        <taxon>Metazoa</taxon>
        <taxon>Ecdysozoa</taxon>
        <taxon>Arthropoda</taxon>
        <taxon>Chelicerata</taxon>
        <taxon>Arachnida</taxon>
        <taxon>Araneae</taxon>
        <taxon>Araneomorphae</taxon>
        <taxon>Entelegynae</taxon>
        <taxon>Araneoidea</taxon>
        <taxon>Araneidae</taxon>
        <taxon>Argiope</taxon>
    </lineage>
</organism>
<dbReference type="PANTHER" id="PTHR47331">
    <property type="entry name" value="PHD-TYPE DOMAIN-CONTAINING PROTEIN"/>
    <property type="match status" value="1"/>
</dbReference>
<evidence type="ECO:0000313" key="4">
    <source>
        <dbReference type="Proteomes" id="UP000807504"/>
    </source>
</evidence>
<dbReference type="EMBL" id="JABXBU010002231">
    <property type="protein sequence ID" value="KAF8763186.1"/>
    <property type="molecule type" value="Genomic_DNA"/>
</dbReference>
<dbReference type="Pfam" id="PF18701">
    <property type="entry name" value="DUF5641"/>
    <property type="match status" value="1"/>
</dbReference>
<evidence type="ECO:0000313" key="3">
    <source>
        <dbReference type="EMBL" id="KAF8763186.1"/>
    </source>
</evidence>
<gene>
    <name evidence="3" type="ORF">HNY73_021391</name>
</gene>
<comment type="caution">
    <text evidence="3">The sequence shown here is derived from an EMBL/GenBank/DDBJ whole genome shotgun (WGS) entry which is preliminary data.</text>
</comment>
<keyword evidence="4" id="KW-1185">Reference proteome</keyword>
<dbReference type="AlphaFoldDB" id="A0A8T0DY49"/>
<keyword evidence="1" id="KW-0472">Membrane</keyword>
<reference evidence="3" key="2">
    <citation type="submission" date="2020-06" db="EMBL/GenBank/DDBJ databases">
        <authorList>
            <person name="Sheffer M."/>
        </authorList>
    </citation>
    <scope>NUCLEOTIDE SEQUENCE</scope>
</reference>
<dbReference type="Proteomes" id="UP000807504">
    <property type="component" value="Unassembled WGS sequence"/>
</dbReference>
<feature type="domain" description="DUF5641" evidence="2">
    <location>
        <begin position="193"/>
        <end position="276"/>
    </location>
</feature>
<dbReference type="InterPro" id="IPR040676">
    <property type="entry name" value="DUF5641"/>
</dbReference>
<reference evidence="3" key="1">
    <citation type="journal article" date="2020" name="bioRxiv">
        <title>Chromosome-level reference genome of the European wasp spider Argiope bruennichi: a resource for studies on range expansion and evolutionary adaptation.</title>
        <authorList>
            <person name="Sheffer M.M."/>
            <person name="Hoppe A."/>
            <person name="Krehenwinkel H."/>
            <person name="Uhl G."/>
            <person name="Kuss A.W."/>
            <person name="Jensen L."/>
            <person name="Jensen C."/>
            <person name="Gillespie R.G."/>
            <person name="Hoff K.J."/>
            <person name="Prost S."/>
        </authorList>
    </citation>
    <scope>NUCLEOTIDE SEQUENCE</scope>
</reference>
<keyword evidence="1" id="KW-1133">Transmembrane helix</keyword>
<accession>A0A8T0DY49</accession>
<feature type="transmembrane region" description="Helical" evidence="1">
    <location>
        <begin position="15"/>
        <end position="36"/>
    </location>
</feature>
<dbReference type="Pfam" id="PF05380">
    <property type="entry name" value="Peptidase_A17"/>
    <property type="match status" value="1"/>
</dbReference>
<evidence type="ECO:0000259" key="2">
    <source>
        <dbReference type="Pfam" id="PF18701"/>
    </source>
</evidence>
<dbReference type="InterPro" id="IPR008042">
    <property type="entry name" value="Retrotrans_Pao"/>
</dbReference>
<evidence type="ECO:0000256" key="1">
    <source>
        <dbReference type="SAM" id="Phobius"/>
    </source>
</evidence>
<proteinExistence type="predicted"/>
<sequence length="344" mass="41091">MKIWFLLKEICFHWFRVYLTLWVYILPVTIIPKFMLQESWNLGLKWDDALPEDLSKRFWNWLKGINNLSEDKIPRWMKLSQGEEKGKKKEIIWKFIPPSAPWWERLIALVKDHQKKVLGRACLSYEEVNTILCDCEDIVNSRPITYVSEHDDLKPITPSSFLRERRKNGIPDLDHLELSPEYFRKRRLYRCKLQEELKNRFRLEYLGQLRQQTKKMINSHDFKVGDVIVKVTGQKRWNWPLRKITEVFPGKDGSFRLVKVKTKNGEFLQPVQRLYALEVQTPSVENLLEKRASEIEDEKDVAVQQQYVEHPEKLPESDETSLPNLNTMKTRFGRKIQVPKRLDL</sequence>
<protein>
    <recommendedName>
        <fullName evidence="2">DUF5641 domain-containing protein</fullName>
    </recommendedName>
</protein>